<dbReference type="Proteomes" id="UP000236370">
    <property type="component" value="Unassembled WGS sequence"/>
</dbReference>
<feature type="non-terminal residue" evidence="2">
    <location>
        <position position="1"/>
    </location>
</feature>
<dbReference type="EMBL" id="NBAG03000233">
    <property type="protein sequence ID" value="PNI68351.1"/>
    <property type="molecule type" value="Genomic_DNA"/>
</dbReference>
<feature type="compositionally biased region" description="Polar residues" evidence="1">
    <location>
        <begin position="20"/>
        <end position="35"/>
    </location>
</feature>
<name>A0A2J8N9A1_PANTR</name>
<evidence type="ECO:0000256" key="1">
    <source>
        <dbReference type="SAM" id="MobiDB-lite"/>
    </source>
</evidence>
<accession>A0A2J8N9A1</accession>
<evidence type="ECO:0000313" key="3">
    <source>
        <dbReference type="Proteomes" id="UP000236370"/>
    </source>
</evidence>
<comment type="caution">
    <text evidence="2">The sequence shown here is derived from an EMBL/GenBank/DDBJ whole genome shotgun (WGS) entry which is preliminary data.</text>
</comment>
<feature type="compositionally biased region" description="Basic and acidic residues" evidence="1">
    <location>
        <begin position="39"/>
        <end position="53"/>
    </location>
</feature>
<gene>
    <name evidence="2" type="ORF">CK820_G0013422</name>
</gene>
<feature type="region of interest" description="Disordered" evidence="1">
    <location>
        <begin position="20"/>
        <end position="53"/>
    </location>
</feature>
<reference evidence="2 3" key="1">
    <citation type="submission" date="2017-12" db="EMBL/GenBank/DDBJ databases">
        <title>High-resolution comparative analysis of great ape genomes.</title>
        <authorList>
            <person name="Pollen A."/>
            <person name="Hastie A."/>
            <person name="Hormozdiari F."/>
            <person name="Dougherty M."/>
            <person name="Liu R."/>
            <person name="Chaisson M."/>
            <person name="Hoppe E."/>
            <person name="Hill C."/>
            <person name="Pang A."/>
            <person name="Hillier L."/>
            <person name="Baker C."/>
            <person name="Armstrong J."/>
            <person name="Shendure J."/>
            <person name="Paten B."/>
            <person name="Wilson R."/>
            <person name="Chao H."/>
            <person name="Schneider V."/>
            <person name="Ventura M."/>
            <person name="Kronenberg Z."/>
            <person name="Murali S."/>
            <person name="Gordon D."/>
            <person name="Cantsilieris S."/>
            <person name="Munson K."/>
            <person name="Nelson B."/>
            <person name="Raja A."/>
            <person name="Underwood J."/>
            <person name="Diekhans M."/>
            <person name="Fiddes I."/>
            <person name="Haussler D."/>
            <person name="Eichler E."/>
        </authorList>
    </citation>
    <scope>NUCLEOTIDE SEQUENCE [LARGE SCALE GENOMIC DNA]</scope>
    <source>
        <strain evidence="2">Yerkes chimp pedigree #C0471</strain>
    </source>
</reference>
<protein>
    <submittedName>
        <fullName evidence="2">HR isoform 6</fullName>
    </submittedName>
</protein>
<organism evidence="2 3">
    <name type="scientific">Pan troglodytes</name>
    <name type="common">Chimpanzee</name>
    <dbReference type="NCBI Taxonomy" id="9598"/>
    <lineage>
        <taxon>Eukaryota</taxon>
        <taxon>Metazoa</taxon>
        <taxon>Chordata</taxon>
        <taxon>Craniata</taxon>
        <taxon>Vertebrata</taxon>
        <taxon>Euteleostomi</taxon>
        <taxon>Mammalia</taxon>
        <taxon>Eutheria</taxon>
        <taxon>Euarchontoglires</taxon>
        <taxon>Primates</taxon>
        <taxon>Haplorrhini</taxon>
        <taxon>Catarrhini</taxon>
        <taxon>Hominidae</taxon>
        <taxon>Pan</taxon>
    </lineage>
</organism>
<sequence length="53" mass="6025">TQEAGHAACSLTLTQFVSSQEGIDTENAPNSTTFLQWRHPQDQEHQRGDPRFR</sequence>
<evidence type="ECO:0000313" key="2">
    <source>
        <dbReference type="EMBL" id="PNI68351.1"/>
    </source>
</evidence>
<proteinExistence type="predicted"/>
<dbReference type="AlphaFoldDB" id="A0A2J8N9A1"/>